<dbReference type="InterPro" id="IPR001296">
    <property type="entry name" value="Glyco_trans_1"/>
</dbReference>
<comment type="caution">
    <text evidence="3">The sequence shown here is derived from an EMBL/GenBank/DDBJ whole genome shotgun (WGS) entry which is preliminary data.</text>
</comment>
<dbReference type="Gene3D" id="3.40.50.2000">
    <property type="entry name" value="Glycogen Phosphorylase B"/>
    <property type="match status" value="2"/>
</dbReference>
<dbReference type="InterPro" id="IPR028098">
    <property type="entry name" value="Glyco_trans_4-like_N"/>
</dbReference>
<feature type="domain" description="Glycosyl transferase family 1" evidence="1">
    <location>
        <begin position="180"/>
        <end position="340"/>
    </location>
</feature>
<dbReference type="PANTHER" id="PTHR12526">
    <property type="entry name" value="GLYCOSYLTRANSFERASE"/>
    <property type="match status" value="1"/>
</dbReference>
<proteinExistence type="predicted"/>
<dbReference type="SUPFAM" id="SSF53756">
    <property type="entry name" value="UDP-Glycosyltransferase/glycogen phosphorylase"/>
    <property type="match status" value="1"/>
</dbReference>
<sequence length="362" mass="40566">MNKKILIIINNLGIGGAERLVAGDINEMLRMGIDVSLVTLVPEPPKSFASVLHLKLDRFRCIHFKHFLDIPAWFKLGRFIRVSKPNLVITHLWFANTIGRIAAKIAGAKNVVSFEHNVYDTVKTGKMFFVDRCLQFLSNKIIAVSDAVKESLVRHAICESKIEVLCNGIDTKPFSVTCDRLKIRREYGVPENVFLYLFIGRLIHQKAVDILIEAFKRIETDACLLIVGQGKDRDMLEELVKKLGLQKRVIFAGIRNDVPQLLMSSDCFVLPSRHEGLPMVLIEALAAGAATIVSDFASAGEVVTHEKNGLILPREDVDALAHAMMRIKNDANLRESLILESKRSAERFSISNHVEALARYIT</sequence>
<evidence type="ECO:0000313" key="4">
    <source>
        <dbReference type="Proteomes" id="UP000228767"/>
    </source>
</evidence>
<evidence type="ECO:0000259" key="1">
    <source>
        <dbReference type="Pfam" id="PF00534"/>
    </source>
</evidence>
<dbReference type="EMBL" id="PCYI01000014">
    <property type="protein sequence ID" value="PIR44957.1"/>
    <property type="molecule type" value="Genomic_DNA"/>
</dbReference>
<evidence type="ECO:0008006" key="5">
    <source>
        <dbReference type="Google" id="ProtNLM"/>
    </source>
</evidence>
<evidence type="ECO:0000313" key="3">
    <source>
        <dbReference type="EMBL" id="PIR44957.1"/>
    </source>
</evidence>
<dbReference type="AlphaFoldDB" id="A0A2H0RER9"/>
<organism evidence="3 4">
    <name type="scientific">Candidatus Vogelbacteria bacterium CG10_big_fil_rev_8_21_14_0_10_51_16</name>
    <dbReference type="NCBI Taxonomy" id="1975045"/>
    <lineage>
        <taxon>Bacteria</taxon>
        <taxon>Candidatus Vogeliibacteriota</taxon>
    </lineage>
</organism>
<evidence type="ECO:0000259" key="2">
    <source>
        <dbReference type="Pfam" id="PF13439"/>
    </source>
</evidence>
<dbReference type="Pfam" id="PF00534">
    <property type="entry name" value="Glycos_transf_1"/>
    <property type="match status" value="1"/>
</dbReference>
<name>A0A2H0RER9_9BACT</name>
<feature type="domain" description="Glycosyltransferase subfamily 4-like N-terminal" evidence="2">
    <location>
        <begin position="14"/>
        <end position="172"/>
    </location>
</feature>
<dbReference type="Pfam" id="PF13439">
    <property type="entry name" value="Glyco_transf_4"/>
    <property type="match status" value="1"/>
</dbReference>
<gene>
    <name evidence="3" type="ORF">COV10_01995</name>
</gene>
<reference evidence="3 4" key="1">
    <citation type="submission" date="2017-09" db="EMBL/GenBank/DDBJ databases">
        <title>Depth-based differentiation of microbial function through sediment-hosted aquifers and enrichment of novel symbionts in the deep terrestrial subsurface.</title>
        <authorList>
            <person name="Probst A.J."/>
            <person name="Ladd B."/>
            <person name="Jarett J.K."/>
            <person name="Geller-Mcgrath D.E."/>
            <person name="Sieber C.M."/>
            <person name="Emerson J.B."/>
            <person name="Anantharaman K."/>
            <person name="Thomas B.C."/>
            <person name="Malmstrom R."/>
            <person name="Stieglmeier M."/>
            <person name="Klingl A."/>
            <person name="Woyke T."/>
            <person name="Ryan C.M."/>
            <person name="Banfield J.F."/>
        </authorList>
    </citation>
    <scope>NUCLEOTIDE SEQUENCE [LARGE SCALE GENOMIC DNA]</scope>
    <source>
        <strain evidence="3">CG10_big_fil_rev_8_21_14_0_10_51_16</strain>
    </source>
</reference>
<dbReference type="PANTHER" id="PTHR12526:SF630">
    <property type="entry name" value="GLYCOSYLTRANSFERASE"/>
    <property type="match status" value="1"/>
</dbReference>
<accession>A0A2H0RER9</accession>
<dbReference type="CDD" id="cd03811">
    <property type="entry name" value="GT4_GT28_WabH-like"/>
    <property type="match status" value="1"/>
</dbReference>
<protein>
    <recommendedName>
        <fullName evidence="5">Glycosyltransferase</fullName>
    </recommendedName>
</protein>
<dbReference type="GO" id="GO:0016757">
    <property type="term" value="F:glycosyltransferase activity"/>
    <property type="evidence" value="ECO:0007669"/>
    <property type="project" value="InterPro"/>
</dbReference>
<dbReference type="Proteomes" id="UP000228767">
    <property type="component" value="Unassembled WGS sequence"/>
</dbReference>